<dbReference type="EMBL" id="BKCJ010010290">
    <property type="protein sequence ID" value="GEU90920.1"/>
    <property type="molecule type" value="Genomic_DNA"/>
</dbReference>
<accession>A0A6L2NXL6</accession>
<comment type="caution">
    <text evidence="1">The sequence shown here is derived from an EMBL/GenBank/DDBJ whole genome shotgun (WGS) entry which is preliminary data.</text>
</comment>
<organism evidence="1">
    <name type="scientific">Tanacetum cinerariifolium</name>
    <name type="common">Dalmatian daisy</name>
    <name type="synonym">Chrysanthemum cinerariifolium</name>
    <dbReference type="NCBI Taxonomy" id="118510"/>
    <lineage>
        <taxon>Eukaryota</taxon>
        <taxon>Viridiplantae</taxon>
        <taxon>Streptophyta</taxon>
        <taxon>Embryophyta</taxon>
        <taxon>Tracheophyta</taxon>
        <taxon>Spermatophyta</taxon>
        <taxon>Magnoliopsida</taxon>
        <taxon>eudicotyledons</taxon>
        <taxon>Gunneridae</taxon>
        <taxon>Pentapetalae</taxon>
        <taxon>asterids</taxon>
        <taxon>campanulids</taxon>
        <taxon>Asterales</taxon>
        <taxon>Asteraceae</taxon>
        <taxon>Asteroideae</taxon>
        <taxon>Anthemideae</taxon>
        <taxon>Anthemidinae</taxon>
        <taxon>Tanacetum</taxon>
    </lineage>
</organism>
<dbReference type="AlphaFoldDB" id="A0A6L2NXL6"/>
<sequence>MKSSWKGHPTKGWKRAESRVSLSELEFGSFILDDTYGPSLIVGESFKYAYGYIPGLDEDFEEDDSGSFSASSFFSRLRLKALI</sequence>
<protein>
    <submittedName>
        <fullName evidence="1">Uncharacterized protein</fullName>
    </submittedName>
</protein>
<gene>
    <name evidence="1" type="ORF">Tci_062898</name>
</gene>
<name>A0A6L2NXL6_TANCI</name>
<proteinExistence type="predicted"/>
<reference evidence="1" key="1">
    <citation type="journal article" date="2019" name="Sci. Rep.">
        <title>Draft genome of Tanacetum cinerariifolium, the natural source of mosquito coil.</title>
        <authorList>
            <person name="Yamashiro T."/>
            <person name="Shiraishi A."/>
            <person name="Satake H."/>
            <person name="Nakayama K."/>
        </authorList>
    </citation>
    <scope>NUCLEOTIDE SEQUENCE</scope>
</reference>
<evidence type="ECO:0000313" key="1">
    <source>
        <dbReference type="EMBL" id="GEU90920.1"/>
    </source>
</evidence>